<sequence length="839" mass="92846">MHFPTLIRLLAAISTVSGFGHFPKRDYEENDYFTLHIRSSESPQEVARTLQLRYEGPLGNLPDHHTFYAKKGSHNADGTLTQLKSTLKKRELVPRELEGILWSAKSELKPGRLVKRGPVPPPPEGWIVPNRNVFIPRDDLMTKQNDIADKLQIRDPTFKEQWHLMNIVQPGHDINVTGVWMEGITGKNTTVAIIDDGLDMYSDDLKDNYFAEGSYDFNDHNPEPRPKLAADHHGTRCAGEIAAVKNDVCGVGVAYDAKVAGLRILSKAISDEDEAVAINYNFHKNLIYSCSWGPPDNGRAMDAPNTLIKRAMQHGIQDGRAGLGSIFVFAAGNGARQEDNCNFDGYTNSIYSITVGAIDRTGAHPYYSEKCSAALVVTYSSGAGDAIHTTDVGQANCYERHGGTSAAAPLVAGVMALVLEIRPDLNWRDVQYLAIETAVPLNEGEDWQDTYIGKKYSHTYAYGKVDAYALVQKAKDWKSVKPQAWFTSPWQYVRHDIPQGDQGLASTFQVTPEMIKAANIARLEHVQVTMNVDHTRRGDLSVELISPKGAYSHLSVTRRYDESPNGYDSWTFMSVVHWGEPGDGNWTIIVKDTVENEHIGTFTDWRLRLWGESIDASKAKPFPMPLDEDDDDDKEVQPAPVFTTSVSVPPTTSLAPHPTDHQDRPTAIKPPNDAIVTTSATSVVATTSSTTSATSSAATSTATNAYSLPSIFPTFGVSPRTQIWIYGAIAAIIIFCVALGAFFCVWRRRRGRTDRMDYEFEMVNDSDADGANQPLSGDGHRKRRGGELYDAFAGGSDEELFSDEEEEQYKDEKPSTGTRQGDDDPDDYSEKHGRGRITK</sequence>
<evidence type="ECO:0000256" key="13">
    <source>
        <dbReference type="PIRSR" id="PIRSR615500-1"/>
    </source>
</evidence>
<comment type="similarity">
    <text evidence="2">Belongs to the peptidase S8 family. Furin subfamily.</text>
</comment>
<evidence type="ECO:0000256" key="4">
    <source>
        <dbReference type="ARBA" id="ARBA00022692"/>
    </source>
</evidence>
<keyword evidence="9 16" id="KW-1133">Transmembrane helix</keyword>
<evidence type="ECO:0000256" key="12">
    <source>
        <dbReference type="ARBA" id="ARBA00023180"/>
    </source>
</evidence>
<dbReference type="AlphaFoldDB" id="A0A8H3FT35"/>
<comment type="caution">
    <text evidence="19">The sequence shown here is derived from an EMBL/GenBank/DDBJ whole genome shotgun (WGS) entry which is preliminary data.</text>
</comment>
<evidence type="ECO:0000256" key="1">
    <source>
        <dbReference type="ARBA" id="ARBA00004370"/>
    </source>
</evidence>
<keyword evidence="11" id="KW-0865">Zymogen</keyword>
<dbReference type="Gene3D" id="3.40.50.200">
    <property type="entry name" value="Peptidase S8/S53 domain"/>
    <property type="match status" value="1"/>
</dbReference>
<dbReference type="Gene3D" id="2.60.120.260">
    <property type="entry name" value="Galactose-binding domain-like"/>
    <property type="match status" value="1"/>
</dbReference>
<dbReference type="GO" id="GO:0007323">
    <property type="term" value="P:peptide pheromone maturation"/>
    <property type="evidence" value="ECO:0007669"/>
    <property type="project" value="UniProtKB-ARBA"/>
</dbReference>
<dbReference type="PANTHER" id="PTHR42884">
    <property type="entry name" value="PROPROTEIN CONVERTASE SUBTILISIN/KEXIN-RELATED"/>
    <property type="match status" value="1"/>
</dbReference>
<evidence type="ECO:0000256" key="7">
    <source>
        <dbReference type="ARBA" id="ARBA00022825"/>
    </source>
</evidence>
<feature type="active site" description="Charge relay system" evidence="13 14">
    <location>
        <position position="195"/>
    </location>
</feature>
<feature type="signal peptide" evidence="17">
    <location>
        <begin position="1"/>
        <end position="18"/>
    </location>
</feature>
<keyword evidence="4 16" id="KW-0812">Transmembrane</keyword>
<evidence type="ECO:0000256" key="9">
    <source>
        <dbReference type="ARBA" id="ARBA00022989"/>
    </source>
</evidence>
<evidence type="ECO:0000256" key="2">
    <source>
        <dbReference type="ARBA" id="ARBA00005325"/>
    </source>
</evidence>
<dbReference type="InterPro" id="IPR022398">
    <property type="entry name" value="Peptidase_S8_His-AS"/>
</dbReference>
<evidence type="ECO:0000256" key="5">
    <source>
        <dbReference type="ARBA" id="ARBA00022729"/>
    </source>
</evidence>
<dbReference type="InterPro" id="IPR015500">
    <property type="entry name" value="Peptidase_S8_subtilisin-rel"/>
</dbReference>
<evidence type="ECO:0000256" key="8">
    <source>
        <dbReference type="ARBA" id="ARBA00022837"/>
    </source>
</evidence>
<dbReference type="SUPFAM" id="SSF52743">
    <property type="entry name" value="Subtilisin-like"/>
    <property type="match status" value="1"/>
</dbReference>
<dbReference type="FunFam" id="2.60.120.260:FF:000026">
    <property type="entry name" value="proprotein convertase subtilisin/kexin type 7"/>
    <property type="match status" value="1"/>
</dbReference>
<dbReference type="GO" id="GO:0005802">
    <property type="term" value="C:trans-Golgi network"/>
    <property type="evidence" value="ECO:0007669"/>
    <property type="project" value="TreeGrafter"/>
</dbReference>
<keyword evidence="6 14" id="KW-0378">Hydrolase</keyword>
<dbReference type="InterPro" id="IPR002884">
    <property type="entry name" value="P_dom"/>
</dbReference>
<dbReference type="PRINTS" id="PR00723">
    <property type="entry name" value="SUBTILISIN"/>
</dbReference>
<evidence type="ECO:0000256" key="11">
    <source>
        <dbReference type="ARBA" id="ARBA00023145"/>
    </source>
</evidence>
<dbReference type="GO" id="GO:0016485">
    <property type="term" value="P:protein processing"/>
    <property type="evidence" value="ECO:0007669"/>
    <property type="project" value="TreeGrafter"/>
</dbReference>
<evidence type="ECO:0000313" key="19">
    <source>
        <dbReference type="EMBL" id="CAF9930124.1"/>
    </source>
</evidence>
<evidence type="ECO:0000256" key="3">
    <source>
        <dbReference type="ARBA" id="ARBA00022670"/>
    </source>
</evidence>
<keyword evidence="20" id="KW-1185">Reference proteome</keyword>
<keyword evidence="12" id="KW-0325">Glycoprotein</keyword>
<evidence type="ECO:0000256" key="14">
    <source>
        <dbReference type="PROSITE-ProRule" id="PRU01240"/>
    </source>
</evidence>
<dbReference type="FunFam" id="3.40.50.200:FF:000005">
    <property type="entry name" value="Proprotein convertase subtilisin/kexin type 7"/>
    <property type="match status" value="1"/>
</dbReference>
<dbReference type="InterPro" id="IPR008979">
    <property type="entry name" value="Galactose-bd-like_sf"/>
</dbReference>
<feature type="compositionally biased region" description="Acidic residues" evidence="15">
    <location>
        <begin position="796"/>
        <end position="809"/>
    </location>
</feature>
<dbReference type="PROSITE" id="PS51829">
    <property type="entry name" value="P_HOMO_B"/>
    <property type="match status" value="1"/>
</dbReference>
<feature type="compositionally biased region" description="Low complexity" evidence="15">
    <location>
        <begin position="640"/>
        <end position="653"/>
    </location>
</feature>
<dbReference type="InterPro" id="IPR023828">
    <property type="entry name" value="Peptidase_S8_Ser-AS"/>
</dbReference>
<feature type="chain" id="PRO_5034660950" description="P/Homo B domain-containing protein" evidence="17">
    <location>
        <begin position="19"/>
        <end position="839"/>
    </location>
</feature>
<dbReference type="SUPFAM" id="SSF49785">
    <property type="entry name" value="Galactose-binding domain-like"/>
    <property type="match status" value="1"/>
</dbReference>
<accession>A0A8H3FT35</accession>
<dbReference type="InterPro" id="IPR034182">
    <property type="entry name" value="Kexin/furin"/>
</dbReference>
<reference evidence="19" key="1">
    <citation type="submission" date="2021-03" db="EMBL/GenBank/DDBJ databases">
        <authorList>
            <person name="Tagirdzhanova G."/>
        </authorList>
    </citation>
    <scope>NUCLEOTIDE SEQUENCE</scope>
</reference>
<dbReference type="PROSITE" id="PS51892">
    <property type="entry name" value="SUBTILASE"/>
    <property type="match status" value="1"/>
</dbReference>
<evidence type="ECO:0000256" key="17">
    <source>
        <dbReference type="SAM" id="SignalP"/>
    </source>
</evidence>
<dbReference type="GO" id="GO:0000139">
    <property type="term" value="C:Golgi membrane"/>
    <property type="evidence" value="ECO:0007669"/>
    <property type="project" value="TreeGrafter"/>
</dbReference>
<comment type="subcellular location">
    <subcellularLocation>
        <location evidence="1">Membrane</location>
    </subcellularLocation>
</comment>
<feature type="domain" description="P/Homo B" evidence="18">
    <location>
        <begin position="480"/>
        <end position="615"/>
    </location>
</feature>
<dbReference type="InterPro" id="IPR000209">
    <property type="entry name" value="Peptidase_S8/S53_dom"/>
</dbReference>
<feature type="active site" description="Charge relay system" evidence="13 14">
    <location>
        <position position="405"/>
    </location>
</feature>
<feature type="transmembrane region" description="Helical" evidence="16">
    <location>
        <begin position="723"/>
        <end position="746"/>
    </location>
</feature>
<evidence type="ECO:0000256" key="15">
    <source>
        <dbReference type="SAM" id="MobiDB-lite"/>
    </source>
</evidence>
<organism evidence="19 20">
    <name type="scientific">Gomphillus americanus</name>
    <dbReference type="NCBI Taxonomy" id="1940652"/>
    <lineage>
        <taxon>Eukaryota</taxon>
        <taxon>Fungi</taxon>
        <taxon>Dikarya</taxon>
        <taxon>Ascomycota</taxon>
        <taxon>Pezizomycotina</taxon>
        <taxon>Lecanoromycetes</taxon>
        <taxon>OSLEUM clade</taxon>
        <taxon>Ostropomycetidae</taxon>
        <taxon>Ostropales</taxon>
        <taxon>Graphidaceae</taxon>
        <taxon>Gomphilloideae</taxon>
        <taxon>Gomphillus</taxon>
    </lineage>
</organism>
<keyword evidence="10 16" id="KW-0472">Membrane</keyword>
<keyword evidence="7 14" id="KW-0720">Serine protease</keyword>
<name>A0A8H3FT35_9LECA</name>
<keyword evidence="8" id="KW-0106">Calcium</keyword>
<evidence type="ECO:0000313" key="20">
    <source>
        <dbReference type="Proteomes" id="UP000664169"/>
    </source>
</evidence>
<evidence type="ECO:0000256" key="16">
    <source>
        <dbReference type="SAM" id="Phobius"/>
    </source>
</evidence>
<evidence type="ECO:0000259" key="18">
    <source>
        <dbReference type="PROSITE" id="PS51829"/>
    </source>
</evidence>
<proteinExistence type="inferred from homology"/>
<feature type="region of interest" description="Disordered" evidence="15">
    <location>
        <begin position="618"/>
        <end position="672"/>
    </location>
</feature>
<dbReference type="EMBL" id="CAJPDQ010000034">
    <property type="protein sequence ID" value="CAF9930124.1"/>
    <property type="molecule type" value="Genomic_DNA"/>
</dbReference>
<gene>
    <name evidence="19" type="ORF">GOMPHAMPRED_005579</name>
</gene>
<keyword evidence="5 17" id="KW-0732">Signal</keyword>
<dbReference type="PROSITE" id="PS00138">
    <property type="entry name" value="SUBTILASE_SER"/>
    <property type="match status" value="1"/>
</dbReference>
<feature type="active site" description="Charge relay system" evidence="13 14">
    <location>
        <position position="233"/>
    </location>
</feature>
<dbReference type="Pfam" id="PF01483">
    <property type="entry name" value="P_proprotein"/>
    <property type="match status" value="1"/>
</dbReference>
<dbReference type="Pfam" id="PF00082">
    <property type="entry name" value="Peptidase_S8"/>
    <property type="match status" value="1"/>
</dbReference>
<dbReference type="Proteomes" id="UP000664169">
    <property type="component" value="Unassembled WGS sequence"/>
</dbReference>
<dbReference type="OrthoDB" id="300641at2759"/>
<protein>
    <recommendedName>
        <fullName evidence="18">P/Homo B domain-containing protein</fullName>
    </recommendedName>
</protein>
<dbReference type="CDD" id="cd04059">
    <property type="entry name" value="Peptidases_S8_Protein_convertases_Kexins_Furin-like"/>
    <property type="match status" value="1"/>
</dbReference>
<evidence type="ECO:0000256" key="10">
    <source>
        <dbReference type="ARBA" id="ARBA00023136"/>
    </source>
</evidence>
<evidence type="ECO:0000256" key="6">
    <source>
        <dbReference type="ARBA" id="ARBA00022801"/>
    </source>
</evidence>
<feature type="region of interest" description="Disordered" evidence="15">
    <location>
        <begin position="765"/>
        <end position="839"/>
    </location>
</feature>
<dbReference type="InterPro" id="IPR036852">
    <property type="entry name" value="Peptidase_S8/S53_dom_sf"/>
</dbReference>
<dbReference type="PANTHER" id="PTHR42884:SF14">
    <property type="entry name" value="NEUROENDOCRINE CONVERTASE 1"/>
    <property type="match status" value="1"/>
</dbReference>
<dbReference type="GO" id="GO:0004252">
    <property type="term" value="F:serine-type endopeptidase activity"/>
    <property type="evidence" value="ECO:0007669"/>
    <property type="project" value="UniProtKB-UniRule"/>
</dbReference>
<dbReference type="PROSITE" id="PS00137">
    <property type="entry name" value="SUBTILASE_HIS"/>
    <property type="match status" value="1"/>
</dbReference>
<keyword evidence="3 14" id="KW-0645">Protease</keyword>